<evidence type="ECO:0000313" key="8">
    <source>
        <dbReference type="EMBL" id="RFU82081.1"/>
    </source>
</evidence>
<dbReference type="Gene3D" id="3.30.360.10">
    <property type="entry name" value="Dihydrodipicolinate Reductase, domain 2"/>
    <property type="match status" value="1"/>
</dbReference>
<dbReference type="InterPro" id="IPR000683">
    <property type="entry name" value="Gfo/Idh/MocA-like_OxRdtase_N"/>
</dbReference>
<feature type="domain" description="GFO/IDH/MocA-like oxidoreductase" evidence="7">
    <location>
        <begin position="181"/>
        <end position="263"/>
    </location>
</feature>
<accession>A0A395P4B0</accession>
<evidence type="ECO:0000256" key="1">
    <source>
        <dbReference type="ARBA" id="ARBA00010928"/>
    </source>
</evidence>
<evidence type="ECO:0000313" key="9">
    <source>
        <dbReference type="Proteomes" id="UP000266272"/>
    </source>
</evidence>
<reference evidence="8 9" key="1">
    <citation type="journal article" date="2018" name="PLoS Pathog.">
        <title>Evolution of structural diversity of trichothecenes, a family of toxins produced by plant pathogenic and entomopathogenic fungi.</title>
        <authorList>
            <person name="Proctor R.H."/>
            <person name="McCormick S.P."/>
            <person name="Kim H.S."/>
            <person name="Cardoza R.E."/>
            <person name="Stanley A.M."/>
            <person name="Lindo L."/>
            <person name="Kelly A."/>
            <person name="Brown D.W."/>
            <person name="Lee T."/>
            <person name="Vaughan M.M."/>
            <person name="Alexander N.J."/>
            <person name="Busman M."/>
            <person name="Gutierrez S."/>
        </authorList>
    </citation>
    <scope>NUCLEOTIDE SEQUENCE [LARGE SCALE GENOMIC DNA]</scope>
    <source>
        <strain evidence="8 9">IBT 40837</strain>
    </source>
</reference>
<comment type="similarity">
    <text evidence="1">Belongs to the Gfo/Idh/MocA family.</text>
</comment>
<dbReference type="SUPFAM" id="SSF55347">
    <property type="entry name" value="Glyceraldehyde-3-phosphate dehydrogenase-like, C-terminal domain"/>
    <property type="match status" value="1"/>
</dbReference>
<comment type="catalytic activity">
    <reaction evidence="5">
        <text>D-xylose + NADP(+) = D-xylono-1,5-lactone + NADPH + H(+)</text>
        <dbReference type="Rhea" id="RHEA:22000"/>
        <dbReference type="ChEBI" id="CHEBI:15378"/>
        <dbReference type="ChEBI" id="CHEBI:15867"/>
        <dbReference type="ChEBI" id="CHEBI:53455"/>
        <dbReference type="ChEBI" id="CHEBI:57783"/>
        <dbReference type="ChEBI" id="CHEBI:58349"/>
        <dbReference type="EC" id="1.1.1.179"/>
    </reaction>
</comment>
<dbReference type="Pfam" id="PF22725">
    <property type="entry name" value="GFO_IDH_MocA_C3"/>
    <property type="match status" value="1"/>
</dbReference>
<dbReference type="InterPro" id="IPR050984">
    <property type="entry name" value="Gfo/Idh/MocA_domain"/>
</dbReference>
<evidence type="ECO:0000259" key="6">
    <source>
        <dbReference type="Pfam" id="PF01408"/>
    </source>
</evidence>
<gene>
    <name evidence="8" type="ORF">TARUN_161</name>
</gene>
<dbReference type="PANTHER" id="PTHR22604:SF105">
    <property type="entry name" value="TRANS-1,2-DIHYDROBENZENE-1,2-DIOL DEHYDROGENASE"/>
    <property type="match status" value="1"/>
</dbReference>
<evidence type="ECO:0000256" key="3">
    <source>
        <dbReference type="ARBA" id="ARBA00038984"/>
    </source>
</evidence>
<dbReference type="PANTHER" id="PTHR22604">
    <property type="entry name" value="OXIDOREDUCTASES"/>
    <property type="match status" value="1"/>
</dbReference>
<dbReference type="EC" id="1.1.1.179" evidence="3"/>
<dbReference type="GO" id="GO:0047837">
    <property type="term" value="F:D-xylose 1-dehydrogenase (NADP+) activity"/>
    <property type="evidence" value="ECO:0007669"/>
    <property type="project" value="UniProtKB-EC"/>
</dbReference>
<keyword evidence="2" id="KW-0560">Oxidoreductase</keyword>
<evidence type="ECO:0000256" key="2">
    <source>
        <dbReference type="ARBA" id="ARBA00023002"/>
    </source>
</evidence>
<dbReference type="AlphaFoldDB" id="A0A395P4B0"/>
<evidence type="ECO:0000259" key="7">
    <source>
        <dbReference type="Pfam" id="PF22725"/>
    </source>
</evidence>
<evidence type="ECO:0000256" key="4">
    <source>
        <dbReference type="ARBA" id="ARBA00042988"/>
    </source>
</evidence>
<feature type="domain" description="Gfo/Idh/MocA-like oxidoreductase N-terminal" evidence="6">
    <location>
        <begin position="27"/>
        <end position="133"/>
    </location>
</feature>
<dbReference type="GO" id="GO:0000166">
    <property type="term" value="F:nucleotide binding"/>
    <property type="evidence" value="ECO:0007669"/>
    <property type="project" value="InterPro"/>
</dbReference>
<name>A0A395P4B0_TRIAR</name>
<keyword evidence="9" id="KW-1185">Reference proteome</keyword>
<organism evidence="8 9">
    <name type="scientific">Trichoderma arundinaceum</name>
    <dbReference type="NCBI Taxonomy" id="490622"/>
    <lineage>
        <taxon>Eukaryota</taxon>
        <taxon>Fungi</taxon>
        <taxon>Dikarya</taxon>
        <taxon>Ascomycota</taxon>
        <taxon>Pezizomycotina</taxon>
        <taxon>Sordariomycetes</taxon>
        <taxon>Hypocreomycetidae</taxon>
        <taxon>Hypocreales</taxon>
        <taxon>Hypocreaceae</taxon>
        <taxon>Trichoderma</taxon>
    </lineage>
</organism>
<dbReference type="EMBL" id="PXOA01000010">
    <property type="protein sequence ID" value="RFU82081.1"/>
    <property type="molecule type" value="Genomic_DNA"/>
</dbReference>
<sequence>MASILGAIRRNWQLLRPPEPAKQADALKFGILGAADIAPMALIVPAKSHPDVVIHAVAARDKTRAAAYAKKHGIPNVLDSYEALLNDPSIDAVYIPLPNGLHFEWALRALSKGKHVLLEKPSSSNATEAEILFRSPLLTAQPQPVLLEAFHNRFSPAWACFMAQVDQPNVEHVFARAHIPAILFDSNNIRFNYDLGGGGMMDLGTYAVAALRGVFGAEPEACDECEVEKMPPPQERCDGSFKVKFRFPGDRVGEIDGGLRAPLMKLRMPSLTVTHRPVIVDEAEGENQTTRTRKVVFSNFLLPGFYHRIDIEDEIVSKDKKTGQVINKVINKESKKAYTFREMDVDRPGEIYWQTYRYMLEQFVNRVRGRDTTAWVEHEDSVAQMKALDMAYEKSGLGIRPTSQYRPESL</sequence>
<evidence type="ECO:0000256" key="5">
    <source>
        <dbReference type="ARBA" id="ARBA00049233"/>
    </source>
</evidence>
<dbReference type="SUPFAM" id="SSF51735">
    <property type="entry name" value="NAD(P)-binding Rossmann-fold domains"/>
    <property type="match status" value="1"/>
</dbReference>
<dbReference type="STRING" id="490622.A0A395P4B0"/>
<dbReference type="Pfam" id="PF01408">
    <property type="entry name" value="GFO_IDH_MocA"/>
    <property type="match status" value="1"/>
</dbReference>
<dbReference type="Proteomes" id="UP000266272">
    <property type="component" value="Unassembled WGS sequence"/>
</dbReference>
<dbReference type="OrthoDB" id="6417021at2759"/>
<protein>
    <recommendedName>
        <fullName evidence="3">D-xylose 1-dehydrogenase (NADP(+), D-xylono-1,5-lactone-forming)</fullName>
        <ecNumber evidence="3">1.1.1.179</ecNumber>
    </recommendedName>
    <alternativeName>
        <fullName evidence="4">D-xylose-NADP dehydrogenase</fullName>
    </alternativeName>
</protein>
<dbReference type="InterPro" id="IPR036291">
    <property type="entry name" value="NAD(P)-bd_dom_sf"/>
</dbReference>
<comment type="caution">
    <text evidence="8">The sequence shown here is derived from an EMBL/GenBank/DDBJ whole genome shotgun (WGS) entry which is preliminary data.</text>
</comment>
<dbReference type="InterPro" id="IPR055170">
    <property type="entry name" value="GFO_IDH_MocA-like_dom"/>
</dbReference>
<dbReference type="Gene3D" id="3.40.50.720">
    <property type="entry name" value="NAD(P)-binding Rossmann-like Domain"/>
    <property type="match status" value="1"/>
</dbReference>
<proteinExistence type="inferred from homology"/>